<dbReference type="EMBL" id="UIDG01000112">
    <property type="protein sequence ID" value="SUS05598.1"/>
    <property type="molecule type" value="Genomic_DNA"/>
</dbReference>
<feature type="domain" description="CusB-like beta-barrel" evidence="6">
    <location>
        <begin position="325"/>
        <end position="402"/>
    </location>
</feature>
<protein>
    <submittedName>
        <fullName evidence="8">Efflux transporter periplasmic adaptor subunit</fullName>
    </submittedName>
</protein>
<dbReference type="AlphaFoldDB" id="A0A380TD91"/>
<dbReference type="GO" id="GO:0046914">
    <property type="term" value="F:transition metal ion binding"/>
    <property type="evidence" value="ECO:0007669"/>
    <property type="project" value="TreeGrafter"/>
</dbReference>
<dbReference type="PANTHER" id="PTHR30097">
    <property type="entry name" value="CATION EFFLUX SYSTEM PROTEIN CUSB"/>
    <property type="match status" value="1"/>
</dbReference>
<dbReference type="Gene3D" id="2.40.420.20">
    <property type="match status" value="1"/>
</dbReference>
<dbReference type="GO" id="GO:0016020">
    <property type="term" value="C:membrane"/>
    <property type="evidence" value="ECO:0007669"/>
    <property type="project" value="InterPro"/>
</dbReference>
<accession>A0A380TD91</accession>
<dbReference type="Pfam" id="PF25975">
    <property type="entry name" value="CzcB_C"/>
    <property type="match status" value="1"/>
</dbReference>
<dbReference type="NCBIfam" id="TIGR01730">
    <property type="entry name" value="RND_mfp"/>
    <property type="match status" value="1"/>
</dbReference>
<dbReference type="Pfam" id="PF25954">
    <property type="entry name" value="Beta-barrel_RND_2"/>
    <property type="match status" value="1"/>
</dbReference>
<dbReference type="InterPro" id="IPR058792">
    <property type="entry name" value="Beta-barrel_RND_2"/>
</dbReference>
<name>A0A380TD91_9ZZZZ</name>
<evidence type="ECO:0000256" key="3">
    <source>
        <dbReference type="ARBA" id="ARBA00022729"/>
    </source>
</evidence>
<evidence type="ECO:0000259" key="6">
    <source>
        <dbReference type="Pfam" id="PF25954"/>
    </source>
</evidence>
<dbReference type="SUPFAM" id="SSF111369">
    <property type="entry name" value="HlyD-like secretion proteins"/>
    <property type="match status" value="1"/>
</dbReference>
<keyword evidence="2" id="KW-0813">Transport</keyword>
<dbReference type="InterPro" id="IPR058649">
    <property type="entry name" value="CzcB_C"/>
</dbReference>
<dbReference type="InterPro" id="IPR051909">
    <property type="entry name" value="MFP_Cation_Efflux"/>
</dbReference>
<keyword evidence="4" id="KW-0406">Ion transport</keyword>
<feature type="domain" description="CzcB-like C-terminal circularly permuted SH3-like" evidence="7">
    <location>
        <begin position="409"/>
        <end position="469"/>
    </location>
</feature>
<evidence type="ECO:0000256" key="4">
    <source>
        <dbReference type="ARBA" id="ARBA00023065"/>
    </source>
</evidence>
<dbReference type="FunFam" id="2.40.420.20:FF:000003">
    <property type="entry name" value="Cation efflux system protein cusB"/>
    <property type="match status" value="1"/>
</dbReference>
<dbReference type="FunFam" id="2.40.30.170:FF:000010">
    <property type="entry name" value="Efflux RND transporter periplasmic adaptor subunit"/>
    <property type="match status" value="1"/>
</dbReference>
<organism evidence="8">
    <name type="scientific">metagenome</name>
    <dbReference type="NCBI Taxonomy" id="256318"/>
    <lineage>
        <taxon>unclassified sequences</taxon>
        <taxon>metagenomes</taxon>
    </lineage>
</organism>
<gene>
    <name evidence="8" type="ORF">DF3PB_20066</name>
</gene>
<evidence type="ECO:0000256" key="1">
    <source>
        <dbReference type="ARBA" id="ARBA00009477"/>
    </source>
</evidence>
<dbReference type="Gene3D" id="2.40.30.170">
    <property type="match status" value="1"/>
</dbReference>
<dbReference type="GO" id="GO:0030288">
    <property type="term" value="C:outer membrane-bounded periplasmic space"/>
    <property type="evidence" value="ECO:0007669"/>
    <property type="project" value="TreeGrafter"/>
</dbReference>
<dbReference type="GO" id="GO:0015679">
    <property type="term" value="P:plasma membrane copper ion transport"/>
    <property type="evidence" value="ECO:0007669"/>
    <property type="project" value="TreeGrafter"/>
</dbReference>
<sequence length="490" mass="53911">MKRAVAVPLVVLLAAGAAYGGYWFAHHYSPALFPATTADTHSSAHGESLKPAERRILYYKDPMGKPDFSPVPKKDEMGKDYIPVYEDEEESFEPAAAPQADRANGTRSERELLYYRNPMGLPDTSLVPKKDQMGMDYIPVYADEAEDDGNVVRISPARVQILGVRTESVTLQTLMRPVRAVGTVQFSERQIAVVSTKFEGWIETLLVNATGEPVRRGETLMRVYSPLLVQTQQEYLDAAKMAASLGEADADSRTAASRLVEGALQRLRYLDFPETELRRLERERRASRTVAWPAPFSGIVLEKMVFEGMRFMPGEPLFKIAGISPIWVIAEVFEQDMAHVAVGQPATITVKAYPGRSFRGRVAFIYPTVGPETRTGTVRIEIANPQGELKADMYASVELDTHATATKALTVPDSAVIDNGVRQVVLIERGEGRFEPRPVEVGAKADGFTEILAGVKADERVVVSANFLIDAESNLKAALGAFTAGEHQHQ</sequence>
<dbReference type="GO" id="GO:0060003">
    <property type="term" value="P:copper ion export"/>
    <property type="evidence" value="ECO:0007669"/>
    <property type="project" value="TreeGrafter"/>
</dbReference>
<evidence type="ECO:0000259" key="7">
    <source>
        <dbReference type="Pfam" id="PF25975"/>
    </source>
</evidence>
<dbReference type="PANTHER" id="PTHR30097:SF15">
    <property type="entry name" value="CATION EFFLUX SYSTEM PROTEIN CUSB"/>
    <property type="match status" value="1"/>
</dbReference>
<comment type="similarity">
    <text evidence="1">Belongs to the membrane fusion protein (MFP) (TC 8.A.1) family.</text>
</comment>
<dbReference type="InterPro" id="IPR058790">
    <property type="entry name" value="BSH_CusB"/>
</dbReference>
<feature type="domain" description="CusB-like barrel-sandwich hybrid" evidence="5">
    <location>
        <begin position="191"/>
        <end position="321"/>
    </location>
</feature>
<dbReference type="InterPro" id="IPR006143">
    <property type="entry name" value="RND_pump_MFP"/>
</dbReference>
<dbReference type="Pfam" id="PF25919">
    <property type="entry name" value="BSH_CusB"/>
    <property type="match status" value="1"/>
</dbReference>
<reference evidence="8" key="1">
    <citation type="submission" date="2018-07" db="EMBL/GenBank/DDBJ databases">
        <authorList>
            <person name="Quirk P.G."/>
            <person name="Krulwich T.A."/>
        </authorList>
    </citation>
    <scope>NUCLEOTIDE SEQUENCE</scope>
</reference>
<dbReference type="GO" id="GO:0022857">
    <property type="term" value="F:transmembrane transporter activity"/>
    <property type="evidence" value="ECO:0007669"/>
    <property type="project" value="InterPro"/>
</dbReference>
<evidence type="ECO:0000256" key="2">
    <source>
        <dbReference type="ARBA" id="ARBA00022448"/>
    </source>
</evidence>
<keyword evidence="3" id="KW-0732">Signal</keyword>
<evidence type="ECO:0000313" key="8">
    <source>
        <dbReference type="EMBL" id="SUS05598.1"/>
    </source>
</evidence>
<evidence type="ECO:0000259" key="5">
    <source>
        <dbReference type="Pfam" id="PF25919"/>
    </source>
</evidence>
<proteinExistence type="inferred from homology"/>